<dbReference type="Proteomes" id="UP000288216">
    <property type="component" value="Unassembled WGS sequence"/>
</dbReference>
<feature type="non-terminal residue" evidence="1">
    <location>
        <position position="75"/>
    </location>
</feature>
<sequence>NNLWIDSNQQDSKENRWIPGGHSVEELLTQRFFNGCLECSFDSESCNHLVLHNPSLEDSERRRCPRLVPWHHLPE</sequence>
<organism evidence="1 2">
    <name type="scientific">Scyliorhinus torazame</name>
    <name type="common">Cloudy catshark</name>
    <name type="synonym">Catulus torazame</name>
    <dbReference type="NCBI Taxonomy" id="75743"/>
    <lineage>
        <taxon>Eukaryota</taxon>
        <taxon>Metazoa</taxon>
        <taxon>Chordata</taxon>
        <taxon>Craniata</taxon>
        <taxon>Vertebrata</taxon>
        <taxon>Chondrichthyes</taxon>
        <taxon>Elasmobranchii</taxon>
        <taxon>Galeomorphii</taxon>
        <taxon>Galeoidea</taxon>
        <taxon>Carcharhiniformes</taxon>
        <taxon>Scyliorhinidae</taxon>
        <taxon>Scyliorhinus</taxon>
    </lineage>
</organism>
<dbReference type="AlphaFoldDB" id="A0A401PRI3"/>
<evidence type="ECO:0000313" key="2">
    <source>
        <dbReference type="Proteomes" id="UP000288216"/>
    </source>
</evidence>
<protein>
    <submittedName>
        <fullName evidence="1">Uncharacterized protein</fullName>
    </submittedName>
</protein>
<evidence type="ECO:0000313" key="1">
    <source>
        <dbReference type="EMBL" id="GCB75721.1"/>
    </source>
</evidence>
<comment type="caution">
    <text evidence="1">The sequence shown here is derived from an EMBL/GenBank/DDBJ whole genome shotgun (WGS) entry which is preliminary data.</text>
</comment>
<feature type="non-terminal residue" evidence="1">
    <location>
        <position position="1"/>
    </location>
</feature>
<dbReference type="EMBL" id="BFAA01012536">
    <property type="protein sequence ID" value="GCB75721.1"/>
    <property type="molecule type" value="Genomic_DNA"/>
</dbReference>
<accession>A0A401PRI3</accession>
<gene>
    <name evidence="1" type="ORF">scyTo_0018248</name>
</gene>
<keyword evidence="2" id="KW-1185">Reference proteome</keyword>
<proteinExistence type="predicted"/>
<name>A0A401PRI3_SCYTO</name>
<reference evidence="1 2" key="1">
    <citation type="journal article" date="2018" name="Nat. Ecol. Evol.">
        <title>Shark genomes provide insights into elasmobranch evolution and the origin of vertebrates.</title>
        <authorList>
            <person name="Hara Y"/>
            <person name="Yamaguchi K"/>
            <person name="Onimaru K"/>
            <person name="Kadota M"/>
            <person name="Koyanagi M"/>
            <person name="Keeley SD"/>
            <person name="Tatsumi K"/>
            <person name="Tanaka K"/>
            <person name="Motone F"/>
            <person name="Kageyama Y"/>
            <person name="Nozu R"/>
            <person name="Adachi N"/>
            <person name="Nishimura O"/>
            <person name="Nakagawa R"/>
            <person name="Tanegashima C"/>
            <person name="Kiyatake I"/>
            <person name="Matsumoto R"/>
            <person name="Murakumo K"/>
            <person name="Nishida K"/>
            <person name="Terakita A"/>
            <person name="Kuratani S"/>
            <person name="Sato K"/>
            <person name="Hyodo S Kuraku.S."/>
        </authorList>
    </citation>
    <scope>NUCLEOTIDE SEQUENCE [LARGE SCALE GENOMIC DNA]</scope>
</reference>